<accession>A0A1B7VVB8</accession>
<protein>
    <submittedName>
        <fullName evidence="2">Carboxymethylenebutenolidase</fullName>
    </submittedName>
</protein>
<dbReference type="InterPro" id="IPR051049">
    <property type="entry name" value="Dienelactone_hydrolase-like"/>
</dbReference>
<reference evidence="2 3" key="1">
    <citation type="submission" date="2015-09" db="EMBL/GenBank/DDBJ databases">
        <title>Whole genome shotgun sequence assembly of Aphanizomenon flos-aquae UKL13.</title>
        <authorList>
            <person name="Driscoll C."/>
        </authorList>
    </citation>
    <scope>NUCLEOTIDE SEQUENCE [LARGE SCALE GENOMIC DNA]</scope>
    <source>
        <strain evidence="2">MDT13</strain>
    </source>
</reference>
<dbReference type="AlphaFoldDB" id="A0A1B7VVB8"/>
<sequence>MTEPVINTSTIQVPAGNLQIDAYLAKPTSPGSYPGIIVLQEIFGVNVHIREVTERIAQQGYVVIAPALFQRQAPRFETGYTPEDVEIGRKYAWLQTTASELLSDIQAAINYLKTLPQVKKDGFGCIGFCFGGHVAYLAATLPDIKATASFYGAGITNRTPGGGNPTITRTSKITGTIYAFFGTEDGSIPLEQVDEIEAELEKYKVPHRVLRYDGSDHGFFCDHRASYNSKAAANAWQQVQELFSQLTTDN</sequence>
<evidence type="ECO:0000313" key="2">
    <source>
        <dbReference type="EMBL" id="OBQ24900.1"/>
    </source>
</evidence>
<evidence type="ECO:0000313" key="3">
    <source>
        <dbReference type="Proteomes" id="UP000092382"/>
    </source>
</evidence>
<dbReference type="STRING" id="1803587.GCA_001593825_02300"/>
<dbReference type="InterPro" id="IPR002925">
    <property type="entry name" value="Dienelactn_hydro"/>
</dbReference>
<dbReference type="Pfam" id="PF01738">
    <property type="entry name" value="DLH"/>
    <property type="match status" value="1"/>
</dbReference>
<comment type="caution">
    <text evidence="2">The sequence shown here is derived from an EMBL/GenBank/DDBJ whole genome shotgun (WGS) entry which is preliminary data.</text>
</comment>
<dbReference type="PANTHER" id="PTHR46623:SF6">
    <property type="entry name" value="ALPHA_BETA-HYDROLASES SUPERFAMILY PROTEIN"/>
    <property type="match status" value="1"/>
</dbReference>
<dbReference type="EMBL" id="LJOY01000042">
    <property type="protein sequence ID" value="OBQ24900.1"/>
    <property type="molecule type" value="Genomic_DNA"/>
</dbReference>
<proteinExistence type="predicted"/>
<dbReference type="GO" id="GO:0016787">
    <property type="term" value="F:hydrolase activity"/>
    <property type="evidence" value="ECO:0007669"/>
    <property type="project" value="InterPro"/>
</dbReference>
<dbReference type="InterPro" id="IPR029058">
    <property type="entry name" value="AB_hydrolase_fold"/>
</dbReference>
<dbReference type="PATRIC" id="fig|1710894.3.peg.486"/>
<evidence type="ECO:0000259" key="1">
    <source>
        <dbReference type="Pfam" id="PF01738"/>
    </source>
</evidence>
<name>A0A1B7VVB8_APHFL</name>
<dbReference type="Gene3D" id="3.40.50.1820">
    <property type="entry name" value="alpha/beta hydrolase"/>
    <property type="match status" value="1"/>
</dbReference>
<organism evidence="2 3">
    <name type="scientific">Aphanizomenon flos-aquae LD13</name>
    <dbReference type="NCBI Taxonomy" id="1710894"/>
    <lineage>
        <taxon>Bacteria</taxon>
        <taxon>Bacillati</taxon>
        <taxon>Cyanobacteriota</taxon>
        <taxon>Cyanophyceae</taxon>
        <taxon>Nostocales</taxon>
        <taxon>Aphanizomenonaceae</taxon>
        <taxon>Aphanizomenon</taxon>
    </lineage>
</organism>
<dbReference type="PANTHER" id="PTHR46623">
    <property type="entry name" value="CARBOXYMETHYLENEBUTENOLIDASE-RELATED"/>
    <property type="match status" value="1"/>
</dbReference>
<gene>
    <name evidence="2" type="ORF">AN481_12990</name>
</gene>
<dbReference type="Proteomes" id="UP000092382">
    <property type="component" value="Unassembled WGS sequence"/>
</dbReference>
<dbReference type="SUPFAM" id="SSF53474">
    <property type="entry name" value="alpha/beta-Hydrolases"/>
    <property type="match status" value="1"/>
</dbReference>
<feature type="domain" description="Dienelactone hydrolase" evidence="1">
    <location>
        <begin position="20"/>
        <end position="245"/>
    </location>
</feature>